<name>A0ABD1QWX8_9LAMI</name>
<feature type="region of interest" description="Disordered" evidence="1">
    <location>
        <begin position="60"/>
        <end position="88"/>
    </location>
</feature>
<gene>
    <name evidence="3" type="ORF">Adt_32405</name>
    <name evidence="2" type="ORF">Adt_47876</name>
</gene>
<sequence length="139" mass="15553">MFTALKGGLDKSSMFWRDVQRQKPHDYNASVDLMKEEIIFEEMARARDSYAQQRYNHRGQVNAKPLDGGARHQAGHRQGGHPHPFTGIGSSYAVEITEAIPNLHAGVNTPNQGLSAREAGSSKSKKLFYQTLLRLSQFL</sequence>
<comment type="caution">
    <text evidence="3">The sequence shown here is derived from an EMBL/GenBank/DDBJ whole genome shotgun (WGS) entry which is preliminary data.</text>
</comment>
<dbReference type="EMBL" id="JBFOLK010000010">
    <property type="protein sequence ID" value="KAL2479439.1"/>
    <property type="molecule type" value="Genomic_DNA"/>
</dbReference>
<dbReference type="AlphaFoldDB" id="A0ABD1QWX8"/>
<protein>
    <submittedName>
        <fullName evidence="3">Uncharacterized protein</fullName>
    </submittedName>
</protein>
<evidence type="ECO:0000313" key="3">
    <source>
        <dbReference type="EMBL" id="KAL2479439.1"/>
    </source>
</evidence>
<reference evidence="4" key="2">
    <citation type="submission" date="2024-07" db="EMBL/GenBank/DDBJ databases">
        <title>Two chromosome-level genome assemblies of Korean endemic species Abeliophyllum distichum and Forsythia ovata (Oleaceae).</title>
        <authorList>
            <person name="Jang H."/>
        </authorList>
    </citation>
    <scope>NUCLEOTIDE SEQUENCE [LARGE SCALE GENOMIC DNA]</scope>
</reference>
<evidence type="ECO:0000313" key="2">
    <source>
        <dbReference type="EMBL" id="KAL2454627.1"/>
    </source>
</evidence>
<keyword evidence="4" id="KW-1185">Reference proteome</keyword>
<organism evidence="3 4">
    <name type="scientific">Abeliophyllum distichum</name>
    <dbReference type="NCBI Taxonomy" id="126358"/>
    <lineage>
        <taxon>Eukaryota</taxon>
        <taxon>Viridiplantae</taxon>
        <taxon>Streptophyta</taxon>
        <taxon>Embryophyta</taxon>
        <taxon>Tracheophyta</taxon>
        <taxon>Spermatophyta</taxon>
        <taxon>Magnoliopsida</taxon>
        <taxon>eudicotyledons</taxon>
        <taxon>Gunneridae</taxon>
        <taxon>Pentapetalae</taxon>
        <taxon>asterids</taxon>
        <taxon>lamiids</taxon>
        <taxon>Lamiales</taxon>
        <taxon>Oleaceae</taxon>
        <taxon>Forsythieae</taxon>
        <taxon>Abeliophyllum</taxon>
    </lineage>
</organism>
<proteinExistence type="predicted"/>
<evidence type="ECO:0000256" key="1">
    <source>
        <dbReference type="SAM" id="MobiDB-lite"/>
    </source>
</evidence>
<dbReference type="EMBL" id="JBFOLK010000317">
    <property type="protein sequence ID" value="KAL2454627.1"/>
    <property type="molecule type" value="Genomic_DNA"/>
</dbReference>
<dbReference type="Proteomes" id="UP001604336">
    <property type="component" value="Unassembled WGS sequence"/>
</dbReference>
<evidence type="ECO:0000313" key="4">
    <source>
        <dbReference type="Proteomes" id="UP001604336"/>
    </source>
</evidence>
<reference evidence="3" key="1">
    <citation type="submission" date="2024-07" db="EMBL/GenBank/DDBJ databases">
        <title>Two chromosome-level genome assemblies of Korean endemic species Abeliophyllum distichum and Forsythia ovata (Oleaceae).</title>
        <authorList>
            <person name="Mun J.H."/>
        </authorList>
    </citation>
    <scope>NUCLEOTIDE SEQUENCE</scope>
    <source>
        <strain evidence="3">KNKB198505000391</strain>
        <tissue evidence="3">Leaf</tissue>
    </source>
</reference>
<accession>A0ABD1QWX8</accession>